<accession>A0ABS4XHY0</accession>
<organism evidence="1 2">
    <name type="scientific">Paeniglutamicibacter kerguelensis</name>
    <dbReference type="NCBI Taxonomy" id="254788"/>
    <lineage>
        <taxon>Bacteria</taxon>
        <taxon>Bacillati</taxon>
        <taxon>Actinomycetota</taxon>
        <taxon>Actinomycetes</taxon>
        <taxon>Micrococcales</taxon>
        <taxon>Micrococcaceae</taxon>
        <taxon>Paeniglutamicibacter</taxon>
    </lineage>
</organism>
<evidence type="ECO:0000313" key="1">
    <source>
        <dbReference type="EMBL" id="MBP2387961.1"/>
    </source>
</evidence>
<gene>
    <name evidence="1" type="ORF">JOF47_003472</name>
</gene>
<dbReference type="EMBL" id="JAGIOF010000001">
    <property type="protein sequence ID" value="MBP2387961.1"/>
    <property type="molecule type" value="Genomic_DNA"/>
</dbReference>
<comment type="caution">
    <text evidence="1">The sequence shown here is derived from an EMBL/GenBank/DDBJ whole genome shotgun (WGS) entry which is preliminary data.</text>
</comment>
<sequence>MGSWGYVLTVMSFVLLLGCQAHGDRPVRPLHDGRRYEGGVPDPGIAEDRLAERFARYEIEESEDTVGLTVLRRGRGALR</sequence>
<evidence type="ECO:0000313" key="2">
    <source>
        <dbReference type="Proteomes" id="UP001296993"/>
    </source>
</evidence>
<keyword evidence="2" id="KW-1185">Reference proteome</keyword>
<protein>
    <submittedName>
        <fullName evidence="1">Membrane protein</fullName>
    </submittedName>
</protein>
<proteinExistence type="predicted"/>
<reference evidence="1 2" key="1">
    <citation type="submission" date="2021-03" db="EMBL/GenBank/DDBJ databases">
        <title>Sequencing the genomes of 1000 actinobacteria strains.</title>
        <authorList>
            <person name="Klenk H.-P."/>
        </authorList>
    </citation>
    <scope>NUCLEOTIDE SEQUENCE [LARGE SCALE GENOMIC DNA]</scope>
    <source>
        <strain evidence="1 2">DSM 15797</strain>
    </source>
</reference>
<name>A0ABS4XHY0_9MICC</name>
<dbReference type="Proteomes" id="UP001296993">
    <property type="component" value="Unassembled WGS sequence"/>
</dbReference>